<dbReference type="InterPro" id="IPR000182">
    <property type="entry name" value="GNAT_dom"/>
</dbReference>
<protein>
    <submittedName>
        <fullName evidence="2">L-amino acid N-acyltransferase YncA</fullName>
    </submittedName>
</protein>
<dbReference type="RefSeq" id="WP_103914343.1">
    <property type="nucleotide sequence ID" value="NZ_FNUS01000006.1"/>
</dbReference>
<evidence type="ECO:0000259" key="1">
    <source>
        <dbReference type="PROSITE" id="PS51186"/>
    </source>
</evidence>
<dbReference type="AlphaFoldDB" id="A0A1H6AMJ0"/>
<reference evidence="3" key="1">
    <citation type="submission" date="2016-10" db="EMBL/GenBank/DDBJ databases">
        <authorList>
            <person name="Varghese N."/>
            <person name="Submissions S."/>
        </authorList>
    </citation>
    <scope>NUCLEOTIDE SEQUENCE [LARGE SCALE GENOMIC DNA]</scope>
    <source>
        <strain evidence="3">DSM 21580</strain>
    </source>
</reference>
<sequence>MTIEKATESEIPLIREIAETSWRANYKGIISSEQIDYMLDLMYSEKEIKSQFQNPNYHYYFMREKEKTVGIMGFENNYEEGSTKLHRIYLLKETKGKGFGKHALNFLKNEVEKFGNKRIILNVNKENPAINFYKSQGFSTYEEGVFDIGGGFVMDDFLMEFII</sequence>
<dbReference type="SUPFAM" id="SSF55729">
    <property type="entry name" value="Acyl-CoA N-acyltransferases (Nat)"/>
    <property type="match status" value="1"/>
</dbReference>
<dbReference type="InterPro" id="IPR016181">
    <property type="entry name" value="Acyl_CoA_acyltransferase"/>
</dbReference>
<keyword evidence="3" id="KW-1185">Reference proteome</keyword>
<evidence type="ECO:0000313" key="2">
    <source>
        <dbReference type="EMBL" id="SEG48986.1"/>
    </source>
</evidence>
<name>A0A1H6AMJ0_9FLAO</name>
<evidence type="ECO:0000313" key="3">
    <source>
        <dbReference type="Proteomes" id="UP000236738"/>
    </source>
</evidence>
<dbReference type="EMBL" id="FNUS01000006">
    <property type="protein sequence ID" value="SEG48986.1"/>
    <property type="molecule type" value="Genomic_DNA"/>
</dbReference>
<accession>A0A1H6AMJ0</accession>
<keyword evidence="2" id="KW-0808">Transferase</keyword>
<dbReference type="PROSITE" id="PS51186">
    <property type="entry name" value="GNAT"/>
    <property type="match status" value="1"/>
</dbReference>
<dbReference type="Pfam" id="PF00583">
    <property type="entry name" value="Acetyltransf_1"/>
    <property type="match status" value="1"/>
</dbReference>
<dbReference type="OrthoDB" id="9800604at2"/>
<dbReference type="Gene3D" id="3.40.630.30">
    <property type="match status" value="1"/>
</dbReference>
<keyword evidence="2" id="KW-0012">Acyltransferase</keyword>
<dbReference type="GO" id="GO:0016747">
    <property type="term" value="F:acyltransferase activity, transferring groups other than amino-acyl groups"/>
    <property type="evidence" value="ECO:0007669"/>
    <property type="project" value="InterPro"/>
</dbReference>
<proteinExistence type="predicted"/>
<gene>
    <name evidence="2" type="ORF">SAMN05421847_2480</name>
</gene>
<dbReference type="Proteomes" id="UP000236738">
    <property type="component" value="Unassembled WGS sequence"/>
</dbReference>
<feature type="domain" description="N-acetyltransferase" evidence="1">
    <location>
        <begin position="1"/>
        <end position="159"/>
    </location>
</feature>
<organism evidence="2 3">
    <name type="scientific">Halpernia humi</name>
    <dbReference type="NCBI Taxonomy" id="493375"/>
    <lineage>
        <taxon>Bacteria</taxon>
        <taxon>Pseudomonadati</taxon>
        <taxon>Bacteroidota</taxon>
        <taxon>Flavobacteriia</taxon>
        <taxon>Flavobacteriales</taxon>
        <taxon>Weeksellaceae</taxon>
        <taxon>Chryseobacterium group</taxon>
        <taxon>Halpernia</taxon>
    </lineage>
</organism>